<feature type="transmembrane region" description="Helical" evidence="7">
    <location>
        <begin position="237"/>
        <end position="260"/>
    </location>
</feature>
<proteinExistence type="inferred from homology"/>
<keyword evidence="9" id="KW-1185">Reference proteome</keyword>
<dbReference type="GO" id="GO:0043190">
    <property type="term" value="C:ATP-binding cassette (ABC) transporter complex"/>
    <property type="evidence" value="ECO:0007669"/>
    <property type="project" value="InterPro"/>
</dbReference>
<feature type="transmembrane region" description="Helical" evidence="7">
    <location>
        <begin position="57"/>
        <end position="75"/>
    </location>
</feature>
<dbReference type="OrthoDB" id="9804300at2"/>
<feature type="transmembrane region" description="Helical" evidence="7">
    <location>
        <begin position="28"/>
        <end position="48"/>
    </location>
</feature>
<dbReference type="Gene3D" id="1.10.3470.10">
    <property type="entry name" value="ABC transporter involved in vitamin B12 uptake, BtuC"/>
    <property type="match status" value="1"/>
</dbReference>
<feature type="transmembrane region" description="Helical" evidence="7">
    <location>
        <begin position="149"/>
        <end position="168"/>
    </location>
</feature>
<feature type="transmembrane region" description="Helical" evidence="7">
    <location>
        <begin position="81"/>
        <end position="99"/>
    </location>
</feature>
<dbReference type="InterPro" id="IPR001626">
    <property type="entry name" value="ABC_TroCD"/>
</dbReference>
<evidence type="ECO:0000313" key="8">
    <source>
        <dbReference type="EMBL" id="TXR53477.1"/>
    </source>
</evidence>
<evidence type="ECO:0000256" key="6">
    <source>
        <dbReference type="RuleBase" id="RU003943"/>
    </source>
</evidence>
<feature type="transmembrane region" description="Helical" evidence="7">
    <location>
        <begin position="180"/>
        <end position="201"/>
    </location>
</feature>
<evidence type="ECO:0000256" key="4">
    <source>
        <dbReference type="ARBA" id="ARBA00022989"/>
    </source>
</evidence>
<dbReference type="GO" id="GO:0010043">
    <property type="term" value="P:response to zinc ion"/>
    <property type="evidence" value="ECO:0007669"/>
    <property type="project" value="TreeGrafter"/>
</dbReference>
<keyword evidence="3 6" id="KW-0812">Transmembrane</keyword>
<sequence>MIDANWEITSVIGLFVMPFVEFDFMQRALLGMLMLSVSTAPVGVFLMLRRMSLTGDAMAHAILPGAALGFLFAGLSVTAMTIGGLLAGSFVVLLSGLAARKTDTNEDSSLAAFYLTSLAIGVMIISMSGSNVDLMNVLFGSTLALDDTALILLLIICSITLLTLAILYRPLVMECIDPDFLKSVSGYGAIAHFGFLMLVVLNLVSGFHAMGTLMSVGLMILPATIARFWVKQLEPMILLAIVLAFFSCLVGLLLSYYISIPTSPTIIASLGLCYFVSVLTGRNNGVLSQWLGRKRKHLTA</sequence>
<feature type="transmembrane region" description="Helical" evidence="7">
    <location>
        <begin position="111"/>
        <end position="129"/>
    </location>
</feature>
<dbReference type="AlphaFoldDB" id="A0A5C8Z763"/>
<evidence type="ECO:0000313" key="9">
    <source>
        <dbReference type="Proteomes" id="UP000321764"/>
    </source>
</evidence>
<gene>
    <name evidence="8" type="ORF">FME95_02595</name>
</gene>
<evidence type="ECO:0000256" key="1">
    <source>
        <dbReference type="ARBA" id="ARBA00004141"/>
    </source>
</evidence>
<evidence type="ECO:0000256" key="2">
    <source>
        <dbReference type="ARBA" id="ARBA00008034"/>
    </source>
</evidence>
<dbReference type="RefSeq" id="WP_147712873.1">
    <property type="nucleotide sequence ID" value="NZ_VKAD01000001.1"/>
</dbReference>
<dbReference type="PANTHER" id="PTHR30477:SF13">
    <property type="entry name" value="IRON TRANSPORT SYSTEM MEMBRANE PROTEIN HI_0360-RELATED"/>
    <property type="match status" value="1"/>
</dbReference>
<reference evidence="8 9" key="1">
    <citation type="submission" date="2019-07" db="EMBL/GenBank/DDBJ databases">
        <title>Reinekea sp. strain SSH23 genome sequencing and assembly.</title>
        <authorList>
            <person name="Kim I."/>
        </authorList>
    </citation>
    <scope>NUCLEOTIDE SEQUENCE [LARGE SCALE GENOMIC DNA]</scope>
    <source>
        <strain evidence="8 9">SSH23</strain>
    </source>
</reference>
<dbReference type="EMBL" id="VKAD01000001">
    <property type="protein sequence ID" value="TXR53477.1"/>
    <property type="molecule type" value="Genomic_DNA"/>
</dbReference>
<comment type="caution">
    <text evidence="8">The sequence shown here is derived from an EMBL/GenBank/DDBJ whole genome shotgun (WGS) entry which is preliminary data.</text>
</comment>
<comment type="similarity">
    <text evidence="2 6">Belongs to the ABC-3 integral membrane protein family.</text>
</comment>
<dbReference type="Proteomes" id="UP000321764">
    <property type="component" value="Unassembled WGS sequence"/>
</dbReference>
<organism evidence="8 9">
    <name type="scientific">Reinekea thalattae</name>
    <dbReference type="NCBI Taxonomy" id="2593301"/>
    <lineage>
        <taxon>Bacteria</taxon>
        <taxon>Pseudomonadati</taxon>
        <taxon>Pseudomonadota</taxon>
        <taxon>Gammaproteobacteria</taxon>
        <taxon>Oceanospirillales</taxon>
        <taxon>Saccharospirillaceae</taxon>
        <taxon>Reinekea</taxon>
    </lineage>
</organism>
<keyword evidence="4 7" id="KW-1133">Transmembrane helix</keyword>
<dbReference type="SUPFAM" id="SSF81345">
    <property type="entry name" value="ABC transporter involved in vitamin B12 uptake, BtuC"/>
    <property type="match status" value="1"/>
</dbReference>
<keyword evidence="6" id="KW-0813">Transport</keyword>
<evidence type="ECO:0000256" key="3">
    <source>
        <dbReference type="ARBA" id="ARBA00022692"/>
    </source>
</evidence>
<comment type="subcellular location">
    <subcellularLocation>
        <location evidence="6">Cell membrane</location>
        <topology evidence="6">Multi-pass membrane protein</topology>
    </subcellularLocation>
    <subcellularLocation>
        <location evidence="1">Membrane</location>
        <topology evidence="1">Multi-pass membrane protein</topology>
    </subcellularLocation>
</comment>
<feature type="transmembrane region" description="Helical" evidence="7">
    <location>
        <begin position="207"/>
        <end position="230"/>
    </location>
</feature>
<evidence type="ECO:0000256" key="7">
    <source>
        <dbReference type="SAM" id="Phobius"/>
    </source>
</evidence>
<dbReference type="GO" id="GO:0055085">
    <property type="term" value="P:transmembrane transport"/>
    <property type="evidence" value="ECO:0007669"/>
    <property type="project" value="InterPro"/>
</dbReference>
<feature type="transmembrane region" description="Helical" evidence="7">
    <location>
        <begin position="266"/>
        <end position="287"/>
    </location>
</feature>
<dbReference type="InterPro" id="IPR037294">
    <property type="entry name" value="ABC_BtuC-like"/>
</dbReference>
<evidence type="ECO:0000256" key="5">
    <source>
        <dbReference type="ARBA" id="ARBA00023136"/>
    </source>
</evidence>
<name>A0A5C8Z763_9GAMM</name>
<accession>A0A5C8Z763</accession>
<dbReference type="Pfam" id="PF00950">
    <property type="entry name" value="ABC-3"/>
    <property type="match status" value="1"/>
</dbReference>
<dbReference type="PANTHER" id="PTHR30477">
    <property type="entry name" value="ABC-TRANSPORTER METAL-BINDING PROTEIN"/>
    <property type="match status" value="1"/>
</dbReference>
<protein>
    <submittedName>
        <fullName evidence="8">Metal ABC transporter permease</fullName>
    </submittedName>
</protein>
<keyword evidence="5 7" id="KW-0472">Membrane</keyword>